<evidence type="ECO:0000313" key="1">
    <source>
        <dbReference type="EMBL" id="CKT25544.1"/>
    </source>
</evidence>
<name>A0A655AML9_MYCTX</name>
<sequence>MVDERRGQQLPLGRSGVRHIAADLRSRQQIHPPCHHVCRGNTVSQRMVNFGNHRDPVVGKPLNEVHLPQRVVAVQRGAGDFSDRLVEFAPTPRGAQPPRPDVVVEIDLAVLPPHRVMELQRDINQLIAQWLKLMQPASDHLAKRVDTEFLSVRIQFDHGDLECVHVHIRGLAVKQYRVPAAEPFHRSPLLIGRPYNWPAFR</sequence>
<evidence type="ECO:0000313" key="2">
    <source>
        <dbReference type="Proteomes" id="UP000048948"/>
    </source>
</evidence>
<protein>
    <submittedName>
        <fullName evidence="1">Uncharacterized protein</fullName>
    </submittedName>
</protein>
<dbReference type="EMBL" id="CNGE01000723">
    <property type="protein sequence ID" value="CKT25544.1"/>
    <property type="molecule type" value="Genomic_DNA"/>
</dbReference>
<dbReference type="Proteomes" id="UP000048948">
    <property type="component" value="Unassembled WGS sequence"/>
</dbReference>
<dbReference type="AlphaFoldDB" id="A0A655AML9"/>
<organism evidence="1 2">
    <name type="scientific">Mycobacterium tuberculosis</name>
    <dbReference type="NCBI Taxonomy" id="1773"/>
    <lineage>
        <taxon>Bacteria</taxon>
        <taxon>Bacillati</taxon>
        <taxon>Actinomycetota</taxon>
        <taxon>Actinomycetes</taxon>
        <taxon>Mycobacteriales</taxon>
        <taxon>Mycobacteriaceae</taxon>
        <taxon>Mycobacterium</taxon>
        <taxon>Mycobacterium tuberculosis complex</taxon>
    </lineage>
</organism>
<gene>
    <name evidence="1" type="ORF">ERS027646_03232</name>
</gene>
<proteinExistence type="predicted"/>
<accession>A0A655AML9</accession>
<reference evidence="1 2" key="1">
    <citation type="submission" date="2015-03" db="EMBL/GenBank/DDBJ databases">
        <authorList>
            <consortium name="Pathogen Informatics"/>
        </authorList>
    </citation>
    <scope>NUCLEOTIDE SEQUENCE [LARGE SCALE GENOMIC DNA]</scope>
    <source>
        <strain evidence="1 2">Bir 172</strain>
    </source>
</reference>